<dbReference type="Gene3D" id="1.20.1070.10">
    <property type="entry name" value="Rhodopsin 7-helix transmembrane proteins"/>
    <property type="match status" value="1"/>
</dbReference>
<dbReference type="Proteomes" id="UP001652625">
    <property type="component" value="Chromosome 12"/>
</dbReference>
<evidence type="ECO:0000313" key="13">
    <source>
        <dbReference type="Proteomes" id="UP001652625"/>
    </source>
</evidence>
<keyword evidence="4 10" id="KW-1133">Transmembrane helix</keyword>
<feature type="transmembrane region" description="Helical" evidence="10">
    <location>
        <begin position="118"/>
        <end position="141"/>
    </location>
</feature>
<dbReference type="CDD" id="cd00637">
    <property type="entry name" value="7tm_classA_rhodopsin-like"/>
    <property type="match status" value="1"/>
</dbReference>
<dbReference type="GeneID" id="136088097"/>
<evidence type="ECO:0000256" key="1">
    <source>
        <dbReference type="ARBA" id="ARBA00004651"/>
    </source>
</evidence>
<dbReference type="InterPro" id="IPR000276">
    <property type="entry name" value="GPCR_Rhodpsn"/>
</dbReference>
<reference evidence="14" key="1">
    <citation type="submission" date="2025-08" db="UniProtKB">
        <authorList>
            <consortium name="RefSeq"/>
        </authorList>
    </citation>
    <scope>IDENTIFICATION</scope>
</reference>
<gene>
    <name evidence="14" type="primary">LOC136088097</name>
</gene>
<dbReference type="RefSeq" id="XP_065667830.1">
    <property type="nucleotide sequence ID" value="XM_065811758.1"/>
</dbReference>
<keyword evidence="7" id="KW-0675">Receptor</keyword>
<keyword evidence="13" id="KW-1185">Reference proteome</keyword>
<evidence type="ECO:0000256" key="9">
    <source>
        <dbReference type="ARBA" id="ARBA00023224"/>
    </source>
</evidence>
<evidence type="ECO:0000313" key="14">
    <source>
        <dbReference type="RefSeq" id="XP_065667830.1"/>
    </source>
</evidence>
<dbReference type="Pfam" id="PF00001">
    <property type="entry name" value="7tm_1"/>
    <property type="match status" value="1"/>
</dbReference>
<evidence type="ECO:0000259" key="12">
    <source>
        <dbReference type="PROSITE" id="PS50262"/>
    </source>
</evidence>
<dbReference type="PANTHER" id="PTHR24246:SF27">
    <property type="entry name" value="ADENOSINE RECEPTOR, ISOFORM A"/>
    <property type="match status" value="1"/>
</dbReference>
<protein>
    <submittedName>
        <fullName evidence="14">G-protein coupled receptor 52-like</fullName>
    </submittedName>
</protein>
<dbReference type="PROSITE" id="PS50262">
    <property type="entry name" value="G_PROTEIN_RECEP_F1_2"/>
    <property type="match status" value="1"/>
</dbReference>
<keyword evidence="3 10" id="KW-0812">Transmembrane</keyword>
<keyword evidence="2" id="KW-1003">Cell membrane</keyword>
<keyword evidence="5" id="KW-0297">G-protein coupled receptor</keyword>
<dbReference type="SUPFAM" id="SSF81321">
    <property type="entry name" value="Family A G protein-coupled receptor-like"/>
    <property type="match status" value="1"/>
</dbReference>
<accession>A0ABM4D0R4</accession>
<evidence type="ECO:0000256" key="8">
    <source>
        <dbReference type="ARBA" id="ARBA00023180"/>
    </source>
</evidence>
<proteinExistence type="predicted"/>
<dbReference type="PANTHER" id="PTHR24246">
    <property type="entry name" value="OLFACTORY RECEPTOR AND ADENOSINE RECEPTOR"/>
    <property type="match status" value="1"/>
</dbReference>
<comment type="subcellular location">
    <subcellularLocation>
        <location evidence="1">Cell membrane</location>
        <topology evidence="1">Multi-pass membrane protein</topology>
    </subcellularLocation>
</comment>
<name>A0ABM4D0R4_HYDVU</name>
<evidence type="ECO:0000256" key="11">
    <source>
        <dbReference type="SAM" id="SignalP"/>
    </source>
</evidence>
<keyword evidence="11" id="KW-0732">Signal</keyword>
<evidence type="ECO:0000256" key="2">
    <source>
        <dbReference type="ARBA" id="ARBA00022475"/>
    </source>
</evidence>
<keyword evidence="6 10" id="KW-0472">Membrane</keyword>
<sequence>MHMTLIDLLLALSAQVLHLSVTIIIQEDYFHGYILTSKNTFESILNWYNHIDFILINAQFANLALLSVERCLAIFKPFWHLQTVTPRKCIFSLALVWLYTIVVYVINFYTIDIRKVKYISFVLAYGIPTLIMISTYFIIIWEVRSAKKSSESSFNFYKNQQIAVTAKLVKMTLVFLLCWIPFFTCEMMQLKSPNINVMIAAKWTKLLSYCHCIFDPIIYSVSNSEIKKGIKRIILTIACSKEQLDKKDQTVSFMMDTPLNQRNSKSFVIENKRYDISNEGSPQI</sequence>
<evidence type="ECO:0000256" key="4">
    <source>
        <dbReference type="ARBA" id="ARBA00022989"/>
    </source>
</evidence>
<dbReference type="PRINTS" id="PR00237">
    <property type="entry name" value="GPCRRHODOPSN"/>
</dbReference>
<feature type="chain" id="PRO_5045507937" evidence="11">
    <location>
        <begin position="19"/>
        <end position="284"/>
    </location>
</feature>
<evidence type="ECO:0000256" key="10">
    <source>
        <dbReference type="SAM" id="Phobius"/>
    </source>
</evidence>
<feature type="transmembrane region" description="Helical" evidence="10">
    <location>
        <begin position="89"/>
        <end position="106"/>
    </location>
</feature>
<organism evidence="13 14">
    <name type="scientific">Hydra vulgaris</name>
    <name type="common">Hydra</name>
    <name type="synonym">Hydra attenuata</name>
    <dbReference type="NCBI Taxonomy" id="6087"/>
    <lineage>
        <taxon>Eukaryota</taxon>
        <taxon>Metazoa</taxon>
        <taxon>Cnidaria</taxon>
        <taxon>Hydrozoa</taxon>
        <taxon>Hydroidolina</taxon>
        <taxon>Anthoathecata</taxon>
        <taxon>Aplanulata</taxon>
        <taxon>Hydridae</taxon>
        <taxon>Hydra</taxon>
    </lineage>
</organism>
<evidence type="ECO:0000256" key="6">
    <source>
        <dbReference type="ARBA" id="ARBA00023136"/>
    </source>
</evidence>
<evidence type="ECO:0000256" key="7">
    <source>
        <dbReference type="ARBA" id="ARBA00023170"/>
    </source>
</evidence>
<evidence type="ECO:0000256" key="3">
    <source>
        <dbReference type="ARBA" id="ARBA00022692"/>
    </source>
</evidence>
<feature type="signal peptide" evidence="11">
    <location>
        <begin position="1"/>
        <end position="18"/>
    </location>
</feature>
<feature type="domain" description="G-protein coupled receptors family 1 profile" evidence="12">
    <location>
        <begin position="1"/>
        <end position="219"/>
    </location>
</feature>
<dbReference type="InterPro" id="IPR017452">
    <property type="entry name" value="GPCR_Rhodpsn_7TM"/>
</dbReference>
<keyword evidence="8" id="KW-0325">Glycoprotein</keyword>
<evidence type="ECO:0000256" key="5">
    <source>
        <dbReference type="ARBA" id="ARBA00023040"/>
    </source>
</evidence>
<feature type="transmembrane region" description="Helical" evidence="10">
    <location>
        <begin position="162"/>
        <end position="182"/>
    </location>
</feature>
<keyword evidence="9" id="KW-0807">Transducer</keyword>